<dbReference type="Pfam" id="PF22041">
    <property type="entry name" value="GST_C_7"/>
    <property type="match status" value="1"/>
</dbReference>
<dbReference type="SUPFAM" id="SSF47616">
    <property type="entry name" value="GST C-terminal domain-like"/>
    <property type="match status" value="1"/>
</dbReference>
<dbReference type="Pfam" id="PF13409">
    <property type="entry name" value="GST_N_2"/>
    <property type="match status" value="1"/>
</dbReference>
<proteinExistence type="predicted"/>
<dbReference type="EMBL" id="ML996568">
    <property type="protein sequence ID" value="KAF2760609.1"/>
    <property type="molecule type" value="Genomic_DNA"/>
</dbReference>
<protein>
    <recommendedName>
        <fullName evidence="1">GST N-terminal domain-containing protein</fullName>
    </recommendedName>
</protein>
<dbReference type="Gene3D" id="1.20.1050.10">
    <property type="match status" value="1"/>
</dbReference>
<dbReference type="GeneID" id="54486382"/>
<dbReference type="AlphaFoldDB" id="A0A6A6WEM8"/>
<dbReference type="Proteomes" id="UP000799437">
    <property type="component" value="Unassembled WGS sequence"/>
</dbReference>
<dbReference type="PANTHER" id="PTHR42673">
    <property type="entry name" value="MALEYLACETOACETATE ISOMERASE"/>
    <property type="match status" value="1"/>
</dbReference>
<organism evidence="2 3">
    <name type="scientific">Pseudovirgaria hyperparasitica</name>
    <dbReference type="NCBI Taxonomy" id="470096"/>
    <lineage>
        <taxon>Eukaryota</taxon>
        <taxon>Fungi</taxon>
        <taxon>Dikarya</taxon>
        <taxon>Ascomycota</taxon>
        <taxon>Pezizomycotina</taxon>
        <taxon>Dothideomycetes</taxon>
        <taxon>Dothideomycetes incertae sedis</taxon>
        <taxon>Acrospermales</taxon>
        <taxon>Acrospermaceae</taxon>
        <taxon>Pseudovirgaria</taxon>
    </lineage>
</organism>
<dbReference type="GO" id="GO:0016034">
    <property type="term" value="F:maleylacetoacetate isomerase activity"/>
    <property type="evidence" value="ECO:0007669"/>
    <property type="project" value="TreeGrafter"/>
</dbReference>
<dbReference type="PROSITE" id="PS50404">
    <property type="entry name" value="GST_NTER"/>
    <property type="match status" value="1"/>
</dbReference>
<evidence type="ECO:0000259" key="1">
    <source>
        <dbReference type="PROSITE" id="PS50404"/>
    </source>
</evidence>
<dbReference type="InterPro" id="IPR054416">
    <property type="entry name" value="GST_UstS-like_C"/>
</dbReference>
<dbReference type="OrthoDB" id="4951845at2759"/>
<name>A0A6A6WEM8_9PEZI</name>
<sequence length="236" mass="26100">MASQFVLYDLASPKPNRSWSLNTLKTRIALNYKGIDYETKWLEFQDIEPTLKAKGVQPNASGTAFTVPTITTPDGKTIMDSVAIATYLESEYSTPKYPALEIDTDRLAKVQAATSATFGPLFPVLAPLVFGELISPGSVEYVKAKYGGKLTTEVEDPEAVWESARPALTALASLLKEKEGPFFEGTTRSHADLPLVAMLHSFTRPKDKAAFDRLVNFDPAFKTLYDEYAPYTKRDD</sequence>
<feature type="domain" description="GST N-terminal" evidence="1">
    <location>
        <begin position="10"/>
        <end position="96"/>
    </location>
</feature>
<dbReference type="PANTHER" id="PTHR42673:SF4">
    <property type="entry name" value="MALEYLACETOACETATE ISOMERASE"/>
    <property type="match status" value="1"/>
</dbReference>
<dbReference type="GO" id="GO:0004364">
    <property type="term" value="F:glutathione transferase activity"/>
    <property type="evidence" value="ECO:0007669"/>
    <property type="project" value="TreeGrafter"/>
</dbReference>
<dbReference type="InterPro" id="IPR004045">
    <property type="entry name" value="Glutathione_S-Trfase_N"/>
</dbReference>
<dbReference type="GO" id="GO:0006559">
    <property type="term" value="P:L-phenylalanine catabolic process"/>
    <property type="evidence" value="ECO:0007669"/>
    <property type="project" value="TreeGrafter"/>
</dbReference>
<dbReference type="RefSeq" id="XP_033603060.1">
    <property type="nucleotide sequence ID" value="XM_033745328.1"/>
</dbReference>
<gene>
    <name evidence="2" type="ORF">EJ05DRAFT_484317</name>
</gene>
<dbReference type="SUPFAM" id="SSF52833">
    <property type="entry name" value="Thioredoxin-like"/>
    <property type="match status" value="1"/>
</dbReference>
<dbReference type="InterPro" id="IPR036282">
    <property type="entry name" value="Glutathione-S-Trfase_C_sf"/>
</dbReference>
<dbReference type="Gene3D" id="3.40.30.10">
    <property type="entry name" value="Glutaredoxin"/>
    <property type="match status" value="1"/>
</dbReference>
<keyword evidence="3" id="KW-1185">Reference proteome</keyword>
<reference evidence="2" key="1">
    <citation type="journal article" date="2020" name="Stud. Mycol.">
        <title>101 Dothideomycetes genomes: a test case for predicting lifestyles and emergence of pathogens.</title>
        <authorList>
            <person name="Haridas S."/>
            <person name="Albert R."/>
            <person name="Binder M."/>
            <person name="Bloem J."/>
            <person name="Labutti K."/>
            <person name="Salamov A."/>
            <person name="Andreopoulos B."/>
            <person name="Baker S."/>
            <person name="Barry K."/>
            <person name="Bills G."/>
            <person name="Bluhm B."/>
            <person name="Cannon C."/>
            <person name="Castanera R."/>
            <person name="Culley D."/>
            <person name="Daum C."/>
            <person name="Ezra D."/>
            <person name="Gonzalez J."/>
            <person name="Henrissat B."/>
            <person name="Kuo A."/>
            <person name="Liang C."/>
            <person name="Lipzen A."/>
            <person name="Lutzoni F."/>
            <person name="Magnuson J."/>
            <person name="Mondo S."/>
            <person name="Nolan M."/>
            <person name="Ohm R."/>
            <person name="Pangilinan J."/>
            <person name="Park H.-J."/>
            <person name="Ramirez L."/>
            <person name="Alfaro M."/>
            <person name="Sun H."/>
            <person name="Tritt A."/>
            <person name="Yoshinaga Y."/>
            <person name="Zwiers L.-H."/>
            <person name="Turgeon B."/>
            <person name="Goodwin S."/>
            <person name="Spatafora J."/>
            <person name="Crous P."/>
            <person name="Grigoriev I."/>
        </authorList>
    </citation>
    <scope>NUCLEOTIDE SEQUENCE</scope>
    <source>
        <strain evidence="2">CBS 121739</strain>
    </source>
</reference>
<evidence type="ECO:0000313" key="3">
    <source>
        <dbReference type="Proteomes" id="UP000799437"/>
    </source>
</evidence>
<dbReference type="InterPro" id="IPR036249">
    <property type="entry name" value="Thioredoxin-like_sf"/>
</dbReference>
<evidence type="ECO:0000313" key="2">
    <source>
        <dbReference type="EMBL" id="KAF2760609.1"/>
    </source>
</evidence>
<dbReference type="GO" id="GO:0006749">
    <property type="term" value="P:glutathione metabolic process"/>
    <property type="evidence" value="ECO:0007669"/>
    <property type="project" value="TreeGrafter"/>
</dbReference>
<accession>A0A6A6WEM8</accession>